<dbReference type="Gene3D" id="1.25.10.10">
    <property type="entry name" value="Leucine-rich Repeat Variant"/>
    <property type="match status" value="1"/>
</dbReference>
<feature type="compositionally biased region" description="Low complexity" evidence="1">
    <location>
        <begin position="414"/>
        <end position="424"/>
    </location>
</feature>
<dbReference type="InterPro" id="IPR050167">
    <property type="entry name" value="Ser_Thr_protein_kinase"/>
</dbReference>
<feature type="compositionally biased region" description="Low complexity" evidence="1">
    <location>
        <begin position="446"/>
        <end position="456"/>
    </location>
</feature>
<evidence type="ECO:0000259" key="2">
    <source>
        <dbReference type="PROSITE" id="PS50011"/>
    </source>
</evidence>
<dbReference type="Proteomes" id="UP001470230">
    <property type="component" value="Unassembled WGS sequence"/>
</dbReference>
<comment type="caution">
    <text evidence="3">The sequence shown here is derived from an EMBL/GenBank/DDBJ whole genome shotgun (WGS) entry which is preliminary data.</text>
</comment>
<dbReference type="SUPFAM" id="SSF56112">
    <property type="entry name" value="Protein kinase-like (PK-like)"/>
    <property type="match status" value="1"/>
</dbReference>
<dbReference type="InterPro" id="IPR011989">
    <property type="entry name" value="ARM-like"/>
</dbReference>
<keyword evidence="4" id="KW-1185">Reference proteome</keyword>
<dbReference type="EMBL" id="JAPFFF010000005">
    <property type="protein sequence ID" value="KAK8890527.1"/>
    <property type="molecule type" value="Genomic_DNA"/>
</dbReference>
<dbReference type="SUPFAM" id="SSF48371">
    <property type="entry name" value="ARM repeat"/>
    <property type="match status" value="1"/>
</dbReference>
<dbReference type="PROSITE" id="PS50011">
    <property type="entry name" value="PROTEIN_KINASE_DOM"/>
    <property type="match status" value="1"/>
</dbReference>
<dbReference type="Pfam" id="PF00069">
    <property type="entry name" value="Pkinase"/>
    <property type="match status" value="1"/>
</dbReference>
<dbReference type="InterPro" id="IPR016024">
    <property type="entry name" value="ARM-type_fold"/>
</dbReference>
<dbReference type="PANTHER" id="PTHR23257:SF963">
    <property type="entry name" value="AT08303P"/>
    <property type="match status" value="1"/>
</dbReference>
<proteinExistence type="predicted"/>
<dbReference type="PANTHER" id="PTHR23257">
    <property type="entry name" value="SERINE-THREONINE PROTEIN KINASE"/>
    <property type="match status" value="1"/>
</dbReference>
<accession>A0ABR2KHE1</accession>
<organism evidence="3 4">
    <name type="scientific">Tritrichomonas musculus</name>
    <dbReference type="NCBI Taxonomy" id="1915356"/>
    <lineage>
        <taxon>Eukaryota</taxon>
        <taxon>Metamonada</taxon>
        <taxon>Parabasalia</taxon>
        <taxon>Tritrichomonadida</taxon>
        <taxon>Tritrichomonadidae</taxon>
        <taxon>Tritrichomonas</taxon>
    </lineage>
</organism>
<reference evidence="3 4" key="1">
    <citation type="submission" date="2024-04" db="EMBL/GenBank/DDBJ databases">
        <title>Tritrichomonas musculus Genome.</title>
        <authorList>
            <person name="Alves-Ferreira E."/>
            <person name="Grigg M."/>
            <person name="Lorenzi H."/>
            <person name="Galac M."/>
        </authorList>
    </citation>
    <scope>NUCLEOTIDE SEQUENCE [LARGE SCALE GENOMIC DNA]</scope>
    <source>
        <strain evidence="3 4">EAF2021</strain>
    </source>
</reference>
<name>A0ABR2KHE1_9EUKA</name>
<protein>
    <recommendedName>
        <fullName evidence="2">Protein kinase domain-containing protein</fullName>
    </recommendedName>
</protein>
<evidence type="ECO:0000256" key="1">
    <source>
        <dbReference type="SAM" id="MobiDB-lite"/>
    </source>
</evidence>
<dbReference type="Gene3D" id="3.30.200.20">
    <property type="entry name" value="Phosphorylase Kinase, domain 1"/>
    <property type="match status" value="1"/>
</dbReference>
<evidence type="ECO:0000313" key="4">
    <source>
        <dbReference type="Proteomes" id="UP001470230"/>
    </source>
</evidence>
<dbReference type="Gene3D" id="1.10.510.10">
    <property type="entry name" value="Transferase(Phosphotransferase) domain 1"/>
    <property type="match status" value="1"/>
</dbReference>
<sequence length="1029" mass="116573">MTQLSSLPSTLAAWSNYLNQVFRIVDDALSTVVFSRNKCRLIANEMGRFLQRFARLKQVALRTRDLLRLFEFAKATTAFVGIVSSYQANSWLSFFLNTTLDKSYKDLSELWIAWSDCATVFCMLDIFEDSDALANAHAADLMEVYNIFSAQLSEMPVFLKDIIQLKLDEISSILKSTEHVIHKDDIMKYILTENDWEVITPDLIKGNYTILHLAKLKSTGQNVAVKELQTAQLTTRRINYLKREIFSMRNLHHFNLLNMIGVTLTPPFCIVTDYYPNGSLHNFIRSEKFTPKLANMIALDIARALEYLHAQGMIHRNLKPSNILMNEDYRAIVCDFCLTRMASSVMSSELGSVQWMAPEILSQTGHYDITIDVYAYGMILYEMATHETPFNGLMPLQVASKVLAGERPSFNFQATEANNNNNENNQKDQPSPSPNKVSPFGITGFSSSYQNSSQQNTEPAPEADLPQKSVLEVSESIMNLIRRCWSQEQSQRPSMHQIVAELETGTIVFTGSDATEFRQWARKTSPMHKEAMESLLKESSDKLTLIARLSNLNPLDALAIPTLEQIRDLKIEDRSVVDNLVSLALQTTSEEVAELSLKVLESLVEYDKNDADYIAQSLLRLWEKQPSFVAENLQKISKRLENRERLIRMILTQKTQNAQTVDAVEAIIELNDLSTVFEFLDPSLVAQTLSFALTRFGPVKEMIPASVTSYPALSQLLRMVVKDNKYQAIYLTEADSTKVESIITMLSSSSFMENPKNLQFIIENLSTMLHKGGPGYVTLNLLDNGARFPQVAEMITNMNFWTIIAHAFDSPRDEICNTALSIASKLNFNEDNIRTVWEPLLSCFTRTHNDSSMRLIQKFIKQAPKLDITGFIIGLLTGLELNKPEAYAQILFSFDFAECTAYFDQSFWRLVAKEIRNLSTASTAAVALFALKYQSEAQTSVISYDFIGALLSFLYKQTAPFSCITPVLQEILNMASNDDAAIFLTHHHFIQYLHQMPLRYPNEPKVTNILLHFASTFESVSESIKSKNQ</sequence>
<feature type="region of interest" description="Disordered" evidence="1">
    <location>
        <begin position="414"/>
        <end position="467"/>
    </location>
</feature>
<dbReference type="InterPro" id="IPR011009">
    <property type="entry name" value="Kinase-like_dom_sf"/>
</dbReference>
<evidence type="ECO:0000313" key="3">
    <source>
        <dbReference type="EMBL" id="KAK8890527.1"/>
    </source>
</evidence>
<dbReference type="InterPro" id="IPR000719">
    <property type="entry name" value="Prot_kinase_dom"/>
</dbReference>
<feature type="domain" description="Protein kinase" evidence="2">
    <location>
        <begin position="197"/>
        <end position="509"/>
    </location>
</feature>
<gene>
    <name evidence="3" type="ORF">M9Y10_035304</name>
</gene>
<feature type="compositionally biased region" description="Polar residues" evidence="1">
    <location>
        <begin position="427"/>
        <end position="436"/>
    </location>
</feature>